<evidence type="ECO:0000256" key="6">
    <source>
        <dbReference type="ARBA" id="ARBA00023239"/>
    </source>
</evidence>
<gene>
    <name evidence="8" type="ORF">PHYSODRAFT_467403</name>
</gene>
<evidence type="ECO:0000259" key="7">
    <source>
        <dbReference type="Pfam" id="PF09349"/>
    </source>
</evidence>
<accession>G4YIG3</accession>
<dbReference type="RefSeq" id="XP_009515041.1">
    <property type="nucleotide sequence ID" value="XM_009516746.1"/>
</dbReference>
<dbReference type="STRING" id="1094619.G4YIG3"/>
<dbReference type="GeneID" id="20653557"/>
<dbReference type="GO" id="GO:0005777">
    <property type="term" value="C:peroxisome"/>
    <property type="evidence" value="ECO:0007669"/>
    <property type="project" value="TreeGrafter"/>
</dbReference>
<evidence type="ECO:0000313" key="9">
    <source>
        <dbReference type="Proteomes" id="UP000002640"/>
    </source>
</evidence>
<dbReference type="OMA" id="AHPMIGD"/>
<dbReference type="Proteomes" id="UP000002640">
    <property type="component" value="Unassembled WGS sequence"/>
</dbReference>
<dbReference type="GO" id="GO:0051997">
    <property type="term" value="F:2-oxo-4-hydroxy-4-carboxy-5-ureidoimidazoline decarboxylase activity"/>
    <property type="evidence" value="ECO:0007669"/>
    <property type="project" value="UniProtKB-EC"/>
</dbReference>
<keyword evidence="6" id="KW-0456">Lyase</keyword>
<dbReference type="AlphaFoldDB" id="G4YIG3"/>
<dbReference type="PANTHER" id="PTHR43466:SF1">
    <property type="entry name" value="2-OXO-4-HYDROXY-4-CARBOXY-5-UREIDOIMIDAZOLINE DECARBOXYLASE-RELATED"/>
    <property type="match status" value="1"/>
</dbReference>
<evidence type="ECO:0000256" key="1">
    <source>
        <dbReference type="ARBA" id="ARBA00001163"/>
    </source>
</evidence>
<dbReference type="SMR" id="G4YIG3"/>
<dbReference type="EMBL" id="JH159151">
    <property type="protein sequence ID" value="EGZ27766.1"/>
    <property type="molecule type" value="Genomic_DNA"/>
</dbReference>
<evidence type="ECO:0000256" key="5">
    <source>
        <dbReference type="ARBA" id="ARBA00022793"/>
    </source>
</evidence>
<evidence type="ECO:0000313" key="8">
    <source>
        <dbReference type="EMBL" id="EGZ27766.1"/>
    </source>
</evidence>
<keyword evidence="5" id="KW-0210">Decarboxylase</keyword>
<dbReference type="InterPro" id="IPR018020">
    <property type="entry name" value="OHCU_decarboxylase"/>
</dbReference>
<name>G4YIG3_PHYSP</name>
<dbReference type="KEGG" id="psoj:PHYSODRAFT_467403"/>
<dbReference type="Gene3D" id="1.10.3330.10">
    <property type="entry name" value="Oxo-4-hydroxy-4-carboxy-5-ureidoimidazoline decarboxylase"/>
    <property type="match status" value="1"/>
</dbReference>
<reference evidence="8 9" key="1">
    <citation type="journal article" date="2006" name="Science">
        <title>Phytophthora genome sequences uncover evolutionary origins and mechanisms of pathogenesis.</title>
        <authorList>
            <person name="Tyler B.M."/>
            <person name="Tripathy S."/>
            <person name="Zhang X."/>
            <person name="Dehal P."/>
            <person name="Jiang R.H."/>
            <person name="Aerts A."/>
            <person name="Arredondo F.D."/>
            <person name="Baxter L."/>
            <person name="Bensasson D."/>
            <person name="Beynon J.L."/>
            <person name="Chapman J."/>
            <person name="Damasceno C.M."/>
            <person name="Dorrance A.E."/>
            <person name="Dou D."/>
            <person name="Dickerman A.W."/>
            <person name="Dubchak I.L."/>
            <person name="Garbelotto M."/>
            <person name="Gijzen M."/>
            <person name="Gordon S.G."/>
            <person name="Govers F."/>
            <person name="Grunwald N.J."/>
            <person name="Huang W."/>
            <person name="Ivors K.L."/>
            <person name="Jones R.W."/>
            <person name="Kamoun S."/>
            <person name="Krampis K."/>
            <person name="Lamour K.H."/>
            <person name="Lee M.K."/>
            <person name="McDonald W.H."/>
            <person name="Medina M."/>
            <person name="Meijer H.J."/>
            <person name="Nordberg E.K."/>
            <person name="Maclean D.J."/>
            <person name="Ospina-Giraldo M.D."/>
            <person name="Morris P.F."/>
            <person name="Phuntumart V."/>
            <person name="Putnam N.H."/>
            <person name="Rash S."/>
            <person name="Rose J.K."/>
            <person name="Sakihama Y."/>
            <person name="Salamov A.A."/>
            <person name="Savidor A."/>
            <person name="Scheuring C.F."/>
            <person name="Smith B.M."/>
            <person name="Sobral B.W."/>
            <person name="Terry A."/>
            <person name="Torto-Alalibo T.A."/>
            <person name="Win J."/>
            <person name="Xu Z."/>
            <person name="Zhang H."/>
            <person name="Grigoriev I.V."/>
            <person name="Rokhsar D.S."/>
            <person name="Boore J.L."/>
        </authorList>
    </citation>
    <scope>NUCLEOTIDE SEQUENCE [LARGE SCALE GENOMIC DNA]</scope>
    <source>
        <strain evidence="8 9">P6497</strain>
    </source>
</reference>
<feature type="domain" description="Oxo-4-hydroxy-4-carboxy-5-ureidoimidazoline decarboxylase" evidence="7">
    <location>
        <begin position="18"/>
        <end position="169"/>
    </location>
</feature>
<dbReference type="SUPFAM" id="SSF158694">
    <property type="entry name" value="UraD-Like"/>
    <property type="match status" value="1"/>
</dbReference>
<comment type="catalytic activity">
    <reaction evidence="1">
        <text>5-hydroxy-2-oxo-4-ureido-2,5-dihydro-1H-imidazole-5-carboxylate + H(+) = (S)-allantoin + CO2</text>
        <dbReference type="Rhea" id="RHEA:26301"/>
        <dbReference type="ChEBI" id="CHEBI:15378"/>
        <dbReference type="ChEBI" id="CHEBI:15678"/>
        <dbReference type="ChEBI" id="CHEBI:16526"/>
        <dbReference type="ChEBI" id="CHEBI:58639"/>
        <dbReference type="EC" id="4.1.1.97"/>
    </reaction>
</comment>
<dbReference type="InParanoid" id="G4YIG3"/>
<sequence>MDLSVLNDAAAAPGAEKEDSAFRQKLLHCCGSKKWTEEMAKKFPVRDFEQLCQVADEADASLTRQDWLEAFAAHPRVRYCICIELDGIFDECGMMMQATKNADEAVLDRLEELNDAYFKKFGYIYIVCATGKSAPEMLRILASRIDNNPEDELSVAAREQSKITKIRLEKLLQE</sequence>
<dbReference type="GO" id="GO:0019628">
    <property type="term" value="P:urate catabolic process"/>
    <property type="evidence" value="ECO:0007669"/>
    <property type="project" value="TreeGrafter"/>
</dbReference>
<evidence type="ECO:0000256" key="2">
    <source>
        <dbReference type="ARBA" id="ARBA00004754"/>
    </source>
</evidence>
<keyword evidence="4" id="KW-0659">Purine metabolism</keyword>
<evidence type="ECO:0000256" key="4">
    <source>
        <dbReference type="ARBA" id="ARBA00022631"/>
    </source>
</evidence>
<evidence type="ECO:0000256" key="3">
    <source>
        <dbReference type="ARBA" id="ARBA00012257"/>
    </source>
</evidence>
<keyword evidence="9" id="KW-1185">Reference proteome</keyword>
<dbReference type="NCBIfam" id="NF010372">
    <property type="entry name" value="PRK13798.1"/>
    <property type="match status" value="1"/>
</dbReference>
<comment type="pathway">
    <text evidence="2">Purine metabolism; urate degradation; (S)-allantoin from urate: step 3/3.</text>
</comment>
<dbReference type="GO" id="GO:0006144">
    <property type="term" value="P:purine nucleobase metabolic process"/>
    <property type="evidence" value="ECO:0007669"/>
    <property type="project" value="UniProtKB-KW"/>
</dbReference>
<dbReference type="EC" id="4.1.1.97" evidence="3"/>
<dbReference type="InterPro" id="IPR036778">
    <property type="entry name" value="OHCU_decarboxylase_sf"/>
</dbReference>
<dbReference type="Pfam" id="PF09349">
    <property type="entry name" value="OHCU_decarbox"/>
    <property type="match status" value="1"/>
</dbReference>
<dbReference type="PANTHER" id="PTHR43466">
    <property type="entry name" value="2-OXO-4-HYDROXY-4-CARBOXY-5-UREIDOIMIDAZOLINE DECARBOXYLASE-RELATED"/>
    <property type="match status" value="1"/>
</dbReference>
<protein>
    <recommendedName>
        <fullName evidence="3">2-oxo-4-hydroxy-4-carboxy-5-ureidoimidazoline decarboxylase</fullName>
        <ecNumber evidence="3">4.1.1.97</ecNumber>
    </recommendedName>
</protein>
<proteinExistence type="predicted"/>
<organism evidence="8 9">
    <name type="scientific">Phytophthora sojae (strain P6497)</name>
    <name type="common">Soybean stem and root rot agent</name>
    <name type="synonym">Phytophthora megasperma f. sp. glycines</name>
    <dbReference type="NCBI Taxonomy" id="1094619"/>
    <lineage>
        <taxon>Eukaryota</taxon>
        <taxon>Sar</taxon>
        <taxon>Stramenopiles</taxon>
        <taxon>Oomycota</taxon>
        <taxon>Peronosporomycetes</taxon>
        <taxon>Peronosporales</taxon>
        <taxon>Peronosporaceae</taxon>
        <taxon>Phytophthora</taxon>
    </lineage>
</organism>